<dbReference type="InterPro" id="IPR050281">
    <property type="entry name" value="Flavin_monoamine_oxidase"/>
</dbReference>
<proteinExistence type="inferred from homology"/>
<dbReference type="PANTHER" id="PTHR10742:SF386">
    <property type="entry name" value="LYSINE-SPECIFIC HISTONE DEMETHYLASE 1A"/>
    <property type="match status" value="1"/>
</dbReference>
<reference evidence="6" key="1">
    <citation type="submission" date="2022-11" db="EMBL/GenBank/DDBJ databases">
        <title>Centuries of genome instability and evolution in soft-shell clam transmissible cancer (bioRxiv).</title>
        <authorList>
            <person name="Hart S.F.M."/>
            <person name="Yonemitsu M.A."/>
            <person name="Giersch R.M."/>
            <person name="Beal B.F."/>
            <person name="Arriagada G."/>
            <person name="Davis B.W."/>
            <person name="Ostrander E.A."/>
            <person name="Goff S.P."/>
            <person name="Metzger M.J."/>
        </authorList>
    </citation>
    <scope>NUCLEOTIDE SEQUENCE</scope>
    <source>
        <strain evidence="6">MELC-2E11</strain>
        <tissue evidence="6">Siphon/mantle</tissue>
    </source>
</reference>
<dbReference type="Pfam" id="PF04433">
    <property type="entry name" value="SWIRM"/>
    <property type="match status" value="1"/>
</dbReference>
<dbReference type="PANTHER" id="PTHR10742">
    <property type="entry name" value="FLAVIN MONOAMINE OXIDASE"/>
    <property type="match status" value="1"/>
</dbReference>
<evidence type="ECO:0000313" key="7">
    <source>
        <dbReference type="Proteomes" id="UP001164746"/>
    </source>
</evidence>
<keyword evidence="7" id="KW-1185">Reference proteome</keyword>
<sequence>MIAEIYVSMHKRTTGITSGDTLSGEATDDTKKRSSPMDEEQDENGEKKKGNKRKRARLDTKEGDGEAIKISDDEDNTSDIDKKEKEKPVKTEPKEEVDSDEDPTSSLKCDPTGLEGAAFQSRMPFDKMTSQEAACFPDILQGPPQAQKVFLYIRNRILQLWLENPKQQITFENALPQIEAPFNSDGPLVMRVHSYLDRFGFINFGVFKRLKPLPGGNPMTVVSRQVNMELHKIKQKCPLYESNGSTVPKEKDEMVEREFNRLLEATSFLSHQMDFNYVNGKPASLGCALEAVIKLQEKHVKEKQIEHQKNIIDLQDKLKKNLNQCLSLKDRIEELHKQWKEASEVKPPRDITAEFLIKSKFRDLRVACREYDQLIEQQKEIEEKISDLEANPPRSWTGTLPTWMRNGYSCVPVALSEGLDIKLNTAVRQVRVTTTGVEVVISNAKNNSNQQTLKADAVLCTLPLGVMKESVRGGGINSVQFTPPLPEWKSAAIQRMGFGNLNKVVLCFDRIFWDPNANLFAGEAAAIMENVSDDVIVGRSIAVLKSIFGNNAVPQPKETLVTRWRADPWARGSYSFVAAGSSGNDYDLMATPISSQQGAQPRLFFAGEHTIRNYPATVHGAMLSALRESGRIADQFLGAPYALPNRQTTQAS</sequence>
<dbReference type="Proteomes" id="UP001164746">
    <property type="component" value="Chromosome 2"/>
</dbReference>
<accession>A0ABY7DDL7</accession>
<dbReference type="Gene3D" id="1.10.287.80">
    <property type="entry name" value="ATP synthase, gamma subunit, helix hairpin domain"/>
    <property type="match status" value="1"/>
</dbReference>
<dbReference type="InterPro" id="IPR036388">
    <property type="entry name" value="WH-like_DNA-bd_sf"/>
</dbReference>
<organism evidence="6 7">
    <name type="scientific">Mya arenaria</name>
    <name type="common">Soft-shell clam</name>
    <dbReference type="NCBI Taxonomy" id="6604"/>
    <lineage>
        <taxon>Eukaryota</taxon>
        <taxon>Metazoa</taxon>
        <taxon>Spiralia</taxon>
        <taxon>Lophotrochozoa</taxon>
        <taxon>Mollusca</taxon>
        <taxon>Bivalvia</taxon>
        <taxon>Autobranchia</taxon>
        <taxon>Heteroconchia</taxon>
        <taxon>Euheterodonta</taxon>
        <taxon>Imparidentia</taxon>
        <taxon>Neoheterodontei</taxon>
        <taxon>Myida</taxon>
        <taxon>Myoidea</taxon>
        <taxon>Myidae</taxon>
        <taxon>Mya</taxon>
    </lineage>
</organism>
<dbReference type="Gene3D" id="3.50.50.60">
    <property type="entry name" value="FAD/NAD(P)-binding domain"/>
    <property type="match status" value="1"/>
</dbReference>
<dbReference type="InterPro" id="IPR009057">
    <property type="entry name" value="Homeodomain-like_sf"/>
</dbReference>
<dbReference type="EMBL" id="CP111013">
    <property type="protein sequence ID" value="WAQ95727.1"/>
    <property type="molecule type" value="Genomic_DNA"/>
</dbReference>
<feature type="compositionally biased region" description="Basic and acidic residues" evidence="4">
    <location>
        <begin position="57"/>
        <end position="71"/>
    </location>
</feature>
<evidence type="ECO:0000256" key="2">
    <source>
        <dbReference type="ARBA" id="ARBA00023002"/>
    </source>
</evidence>
<name>A0ABY7DDL7_MYAAR</name>
<dbReference type="SUPFAM" id="SSF54373">
    <property type="entry name" value="FAD-linked reductases, C-terminal domain"/>
    <property type="match status" value="1"/>
</dbReference>
<protein>
    <submittedName>
        <fullName evidence="6">KDM1A-like protein</fullName>
    </submittedName>
</protein>
<evidence type="ECO:0000256" key="1">
    <source>
        <dbReference type="ARBA" id="ARBA00005995"/>
    </source>
</evidence>
<evidence type="ECO:0000313" key="6">
    <source>
        <dbReference type="EMBL" id="WAQ95727.1"/>
    </source>
</evidence>
<keyword evidence="3" id="KW-0175">Coiled coil</keyword>
<feature type="compositionally biased region" description="Basic and acidic residues" evidence="4">
    <location>
        <begin position="79"/>
        <end position="96"/>
    </location>
</feature>
<comment type="similarity">
    <text evidence="1">Belongs to the flavin monoamine oxidase family.</text>
</comment>
<dbReference type="Pfam" id="PF01593">
    <property type="entry name" value="Amino_oxidase"/>
    <property type="match status" value="2"/>
</dbReference>
<dbReference type="SUPFAM" id="SSF51905">
    <property type="entry name" value="FAD/NAD(P)-binding domain"/>
    <property type="match status" value="1"/>
</dbReference>
<dbReference type="Gene3D" id="1.10.10.10">
    <property type="entry name" value="Winged helix-like DNA-binding domain superfamily/Winged helix DNA-binding domain"/>
    <property type="match status" value="1"/>
</dbReference>
<evidence type="ECO:0000256" key="3">
    <source>
        <dbReference type="SAM" id="Coils"/>
    </source>
</evidence>
<dbReference type="InterPro" id="IPR002937">
    <property type="entry name" value="Amino_oxidase"/>
</dbReference>
<dbReference type="PROSITE" id="PS50934">
    <property type="entry name" value="SWIRM"/>
    <property type="match status" value="1"/>
</dbReference>
<feature type="domain" description="SWIRM" evidence="5">
    <location>
        <begin position="114"/>
        <end position="213"/>
    </location>
</feature>
<dbReference type="InterPro" id="IPR036188">
    <property type="entry name" value="FAD/NAD-bd_sf"/>
</dbReference>
<gene>
    <name evidence="6" type="ORF">MAR_028417</name>
</gene>
<evidence type="ECO:0000259" key="5">
    <source>
        <dbReference type="PROSITE" id="PS50934"/>
    </source>
</evidence>
<keyword evidence="2" id="KW-0560">Oxidoreductase</keyword>
<feature type="region of interest" description="Disordered" evidence="4">
    <location>
        <begin position="1"/>
        <end position="112"/>
    </location>
</feature>
<evidence type="ECO:0000256" key="4">
    <source>
        <dbReference type="SAM" id="MobiDB-lite"/>
    </source>
</evidence>
<dbReference type="Gene3D" id="3.90.660.10">
    <property type="match status" value="1"/>
</dbReference>
<dbReference type="SUPFAM" id="SSF46689">
    <property type="entry name" value="Homeodomain-like"/>
    <property type="match status" value="1"/>
</dbReference>
<feature type="coiled-coil region" evidence="3">
    <location>
        <begin position="364"/>
        <end position="391"/>
    </location>
</feature>
<dbReference type="InterPro" id="IPR007526">
    <property type="entry name" value="SWIRM"/>
</dbReference>